<dbReference type="AlphaFoldDB" id="A0A2A7U799"/>
<organism evidence="1 2">
    <name type="scientific">Edwardsiella tarda</name>
    <dbReference type="NCBI Taxonomy" id="636"/>
    <lineage>
        <taxon>Bacteria</taxon>
        <taxon>Pseudomonadati</taxon>
        <taxon>Pseudomonadota</taxon>
        <taxon>Gammaproteobacteria</taxon>
        <taxon>Enterobacterales</taxon>
        <taxon>Hafniaceae</taxon>
        <taxon>Edwardsiella</taxon>
    </lineage>
</organism>
<dbReference type="RefSeq" id="WP_077999995.1">
    <property type="nucleotide sequence ID" value="NZ_CP023706.1"/>
</dbReference>
<name>A0A2A7U799_EDWTA</name>
<dbReference type="OrthoDB" id="6505720at2"/>
<dbReference type="Proteomes" id="UP000219788">
    <property type="component" value="Unassembled WGS sequence"/>
</dbReference>
<sequence length="117" mass="13331">MAKDAKFWVGKLREQLDPHHNSGKRVWQSLTQEQRGLVLHAAGLSPVLCRYDWEEISAEDLRRLFRGVQRLKALIGLFDGARQEAFIVHEKTCSTLPVNCHRPGLQSKARLLSSLSK</sequence>
<gene>
    <name evidence="1" type="ORF">CRM76_01695</name>
</gene>
<evidence type="ECO:0000313" key="2">
    <source>
        <dbReference type="Proteomes" id="UP000219788"/>
    </source>
</evidence>
<reference evidence="2" key="1">
    <citation type="submission" date="2017-09" db="EMBL/GenBank/DDBJ databases">
        <title>FDA dAtabase for Regulatory Grade micrObial Sequences (FDA-ARGOS): Supporting development and validation of Infectious Disease Dx tests.</title>
        <authorList>
            <person name="Goldberg B."/>
            <person name="Campos J."/>
            <person name="Tallon L."/>
            <person name="Sadzewicz L."/>
            <person name="Ott S."/>
            <person name="Zhao X."/>
            <person name="Nagaraj S."/>
            <person name="Vavikolanu K."/>
            <person name="Aluvathingal J."/>
            <person name="Nadendla S."/>
            <person name="Geyer C."/>
            <person name="Sichtig H."/>
        </authorList>
    </citation>
    <scope>NUCLEOTIDE SEQUENCE [LARGE SCALE GENOMIC DNA]</scope>
    <source>
        <strain evidence="2">FDAARGOS_370</strain>
    </source>
</reference>
<dbReference type="EMBL" id="PDDV01000008">
    <property type="protein sequence ID" value="PEH74148.1"/>
    <property type="molecule type" value="Genomic_DNA"/>
</dbReference>
<comment type="caution">
    <text evidence="1">The sequence shown here is derived from an EMBL/GenBank/DDBJ whole genome shotgun (WGS) entry which is preliminary data.</text>
</comment>
<evidence type="ECO:0000313" key="1">
    <source>
        <dbReference type="EMBL" id="PEH74148.1"/>
    </source>
</evidence>
<protein>
    <submittedName>
        <fullName evidence="1">Uncharacterized protein</fullName>
    </submittedName>
</protein>
<accession>A0A2A7U799</accession>
<proteinExistence type="predicted"/>